<dbReference type="EMBL" id="LAZR01068581">
    <property type="protein sequence ID" value="KKK49376.1"/>
    <property type="molecule type" value="Genomic_DNA"/>
</dbReference>
<feature type="region of interest" description="Disordered" evidence="1">
    <location>
        <begin position="1"/>
        <end position="26"/>
    </location>
</feature>
<dbReference type="AlphaFoldDB" id="A0A0F8YMT7"/>
<comment type="caution">
    <text evidence="2">The sequence shown here is derived from an EMBL/GenBank/DDBJ whole genome shotgun (WGS) entry which is preliminary data.</text>
</comment>
<reference evidence="2" key="1">
    <citation type="journal article" date="2015" name="Nature">
        <title>Complex archaea that bridge the gap between prokaryotes and eukaryotes.</title>
        <authorList>
            <person name="Spang A."/>
            <person name="Saw J.H."/>
            <person name="Jorgensen S.L."/>
            <person name="Zaremba-Niedzwiedzka K."/>
            <person name="Martijn J."/>
            <person name="Lind A.E."/>
            <person name="van Eijk R."/>
            <person name="Schleper C."/>
            <person name="Guy L."/>
            <person name="Ettema T.J."/>
        </authorList>
    </citation>
    <scope>NUCLEOTIDE SEQUENCE</scope>
</reference>
<feature type="compositionally biased region" description="Basic and acidic residues" evidence="1">
    <location>
        <begin position="1"/>
        <end position="11"/>
    </location>
</feature>
<evidence type="ECO:0000313" key="2">
    <source>
        <dbReference type="EMBL" id="KKK49376.1"/>
    </source>
</evidence>
<protein>
    <submittedName>
        <fullName evidence="2">Uncharacterized protein</fullName>
    </submittedName>
</protein>
<sequence length="97" mass="10759">MVKQVPRDRPLRGKQLPGGYNAEGEGPGLVETNVMYLNAHAEEWKPPTGDLHLHLMCVNSRVRWQVAELGSLVCKVPGRCHLVTVRKRGARPALPVD</sequence>
<gene>
    <name evidence="2" type="ORF">LCGC14_3135680</name>
</gene>
<proteinExistence type="predicted"/>
<evidence type="ECO:0000256" key="1">
    <source>
        <dbReference type="SAM" id="MobiDB-lite"/>
    </source>
</evidence>
<organism evidence="2">
    <name type="scientific">marine sediment metagenome</name>
    <dbReference type="NCBI Taxonomy" id="412755"/>
    <lineage>
        <taxon>unclassified sequences</taxon>
        <taxon>metagenomes</taxon>
        <taxon>ecological metagenomes</taxon>
    </lineage>
</organism>
<accession>A0A0F8YMT7</accession>
<name>A0A0F8YMT7_9ZZZZ</name>